<accession>A0A3N5BN63</accession>
<dbReference type="STRING" id="1849491.BVH56_01120"/>
<protein>
    <recommendedName>
        <fullName evidence="1">UPF0741 protein EDD62_1136</fullName>
    </recommendedName>
</protein>
<dbReference type="HAMAP" id="MF_01863">
    <property type="entry name" value="UPF0741"/>
    <property type="match status" value="1"/>
</dbReference>
<dbReference type="AlphaFoldDB" id="A0A1Q1FZX6"/>
<dbReference type="InterPro" id="IPR020880">
    <property type="entry name" value="UPF0741"/>
</dbReference>
<evidence type="ECO:0000313" key="3">
    <source>
        <dbReference type="EMBL" id="RPF56500.1"/>
    </source>
</evidence>
<keyword evidence="4" id="KW-1185">Reference proteome</keyword>
<dbReference type="OrthoDB" id="1645211at2"/>
<dbReference type="Pfam" id="PF07293">
    <property type="entry name" value="DUF1450"/>
    <property type="match status" value="1"/>
</dbReference>
<comment type="similarity">
    <text evidence="1">Belongs to the UPF0741 family.</text>
</comment>
<evidence type="ECO:0000256" key="2">
    <source>
        <dbReference type="SAM" id="MobiDB-lite"/>
    </source>
</evidence>
<feature type="region of interest" description="Disordered" evidence="2">
    <location>
        <begin position="69"/>
        <end position="109"/>
    </location>
</feature>
<name>A0A1Q1FZX6_9BACL</name>
<organism evidence="3 4">
    <name type="scientific">Abyssicoccus albus</name>
    <dbReference type="NCBI Taxonomy" id="1817405"/>
    <lineage>
        <taxon>Bacteria</taxon>
        <taxon>Bacillati</taxon>
        <taxon>Bacillota</taxon>
        <taxon>Bacilli</taxon>
        <taxon>Bacillales</taxon>
        <taxon>Abyssicoccaceae</taxon>
    </lineage>
</organism>
<feature type="compositionally biased region" description="Basic and acidic residues" evidence="2">
    <location>
        <begin position="69"/>
        <end position="102"/>
    </location>
</feature>
<reference evidence="3 4" key="1">
    <citation type="submission" date="2018-11" db="EMBL/GenBank/DDBJ databases">
        <title>Genomic Encyclopedia of Type Strains, Phase IV (KMG-IV): sequencing the most valuable type-strain genomes for metagenomic binning, comparative biology and taxonomic classification.</title>
        <authorList>
            <person name="Goeker M."/>
        </authorList>
    </citation>
    <scope>NUCLEOTIDE SEQUENCE [LARGE SCALE GENOMIC DNA]</scope>
    <source>
        <strain evidence="3 4">DSM 29158</strain>
    </source>
</reference>
<evidence type="ECO:0000256" key="1">
    <source>
        <dbReference type="HAMAP-Rule" id="MF_01863"/>
    </source>
</evidence>
<dbReference type="RefSeq" id="WP_077139727.1">
    <property type="nucleotide sequence ID" value="NZ_CBCSGK010000005.1"/>
</dbReference>
<dbReference type="Proteomes" id="UP000277108">
    <property type="component" value="Unassembled WGS sequence"/>
</dbReference>
<sequence length="109" mass="12896">MKNEIFICDDCQAVNVHSLLPKLKKLDPDAEYVIGCQSYCGPGRKKTFAFVNNRPLAAKTEEELLEKVEHRLQQKRDPEEEARLKKRNEERKRRLEEQEAKLKERRTKS</sequence>
<comment type="caution">
    <text evidence="3">The sequence shown here is derived from an EMBL/GenBank/DDBJ whole genome shotgun (WGS) entry which is preliminary data.</text>
</comment>
<gene>
    <name evidence="3" type="ORF">EDD62_1136</name>
</gene>
<proteinExistence type="inferred from homology"/>
<dbReference type="EMBL" id="RKRK01000003">
    <property type="protein sequence ID" value="RPF56500.1"/>
    <property type="molecule type" value="Genomic_DNA"/>
</dbReference>
<dbReference type="InterPro" id="IPR009910">
    <property type="entry name" value="DUF1450"/>
</dbReference>
<evidence type="ECO:0000313" key="4">
    <source>
        <dbReference type="Proteomes" id="UP000277108"/>
    </source>
</evidence>
<accession>A0A1Q1FZX6</accession>